<dbReference type="GO" id="GO:0031419">
    <property type="term" value="F:cobalamin binding"/>
    <property type="evidence" value="ECO:0007669"/>
    <property type="project" value="InterPro"/>
</dbReference>
<evidence type="ECO:0000259" key="8">
    <source>
        <dbReference type="PROSITE" id="PS51332"/>
    </source>
</evidence>
<evidence type="ECO:0000256" key="2">
    <source>
        <dbReference type="ARBA" id="ARBA00022603"/>
    </source>
</evidence>
<dbReference type="Gene3D" id="3.20.20.70">
    <property type="entry name" value="Aldolase class I"/>
    <property type="match status" value="1"/>
</dbReference>
<evidence type="ECO:0000256" key="4">
    <source>
        <dbReference type="ARBA" id="ARBA00022691"/>
    </source>
</evidence>
<dbReference type="Proteomes" id="UP000051861">
    <property type="component" value="Unassembled WGS sequence"/>
</dbReference>
<dbReference type="InterPro" id="IPR034466">
    <property type="entry name" value="Methyltransferase_Class_B"/>
</dbReference>
<comment type="cofactor">
    <cofactor evidence="1">
        <name>[4Fe-4S] cluster</name>
        <dbReference type="ChEBI" id="CHEBI:49883"/>
    </cofactor>
</comment>
<dbReference type="InterPro" id="IPR013785">
    <property type="entry name" value="Aldolase_TIM"/>
</dbReference>
<dbReference type="InterPro" id="IPR006638">
    <property type="entry name" value="Elp3/MiaA/NifB-like_rSAM"/>
</dbReference>
<feature type="domain" description="B12-binding" evidence="8">
    <location>
        <begin position="1"/>
        <end position="134"/>
    </location>
</feature>
<evidence type="ECO:0000313" key="11">
    <source>
        <dbReference type="Proteomes" id="UP000051861"/>
    </source>
</evidence>
<keyword evidence="2" id="KW-0489">Methyltransferase</keyword>
<evidence type="ECO:0000256" key="6">
    <source>
        <dbReference type="ARBA" id="ARBA00023004"/>
    </source>
</evidence>
<feature type="domain" description="Radical SAM core" evidence="9">
    <location>
        <begin position="157"/>
        <end position="384"/>
    </location>
</feature>
<comment type="caution">
    <text evidence="10">The sequence shown here is derived from an EMBL/GenBank/DDBJ whole genome shotgun (WGS) entry which is preliminary data.</text>
</comment>
<dbReference type="InterPro" id="IPR007197">
    <property type="entry name" value="rSAM"/>
</dbReference>
<dbReference type="SFLD" id="SFLDS00029">
    <property type="entry name" value="Radical_SAM"/>
    <property type="match status" value="1"/>
</dbReference>
<evidence type="ECO:0000256" key="1">
    <source>
        <dbReference type="ARBA" id="ARBA00001966"/>
    </source>
</evidence>
<dbReference type="AlphaFoldDB" id="A0A0S7Y5J4"/>
<dbReference type="SFLD" id="SFLDG01123">
    <property type="entry name" value="methyltransferase_(Class_B)"/>
    <property type="match status" value="1"/>
</dbReference>
<keyword evidence="6" id="KW-0408">Iron</keyword>
<dbReference type="GO" id="GO:0003824">
    <property type="term" value="F:catalytic activity"/>
    <property type="evidence" value="ECO:0007669"/>
    <property type="project" value="InterPro"/>
</dbReference>
<keyword evidence="5" id="KW-0479">Metal-binding</keyword>
<proteinExistence type="predicted"/>
<dbReference type="PROSITE" id="PS51332">
    <property type="entry name" value="B12_BINDING"/>
    <property type="match status" value="1"/>
</dbReference>
<dbReference type="EMBL" id="LIZX01000009">
    <property type="protein sequence ID" value="KPJ70029.1"/>
    <property type="molecule type" value="Genomic_DNA"/>
</dbReference>
<keyword evidence="7" id="KW-0411">Iron-sulfur</keyword>
<dbReference type="InterPro" id="IPR058240">
    <property type="entry name" value="rSAM_sf"/>
</dbReference>
<name>A0A0S7Y5J4_UNCSA</name>
<dbReference type="Pfam" id="PF04055">
    <property type="entry name" value="Radical_SAM"/>
    <property type="match status" value="1"/>
</dbReference>
<dbReference type="PANTHER" id="PTHR43409">
    <property type="entry name" value="ANAEROBIC MAGNESIUM-PROTOPORPHYRIN IX MONOMETHYL ESTER CYCLASE-RELATED"/>
    <property type="match status" value="1"/>
</dbReference>
<evidence type="ECO:0000256" key="5">
    <source>
        <dbReference type="ARBA" id="ARBA00022723"/>
    </source>
</evidence>
<reference evidence="10 11" key="1">
    <citation type="journal article" date="2015" name="Microbiome">
        <title>Genomic resolution of linkages in carbon, nitrogen, and sulfur cycling among widespread estuary sediment bacteria.</title>
        <authorList>
            <person name="Baker B.J."/>
            <person name="Lazar C.S."/>
            <person name="Teske A.P."/>
            <person name="Dick G.J."/>
        </authorList>
    </citation>
    <scope>NUCLEOTIDE SEQUENCE [LARGE SCALE GENOMIC DNA]</scope>
    <source>
        <strain evidence="10">DG_54_3</strain>
    </source>
</reference>
<dbReference type="InterPro" id="IPR006158">
    <property type="entry name" value="Cobalamin-bd"/>
</dbReference>
<dbReference type="GO" id="GO:0005829">
    <property type="term" value="C:cytosol"/>
    <property type="evidence" value="ECO:0007669"/>
    <property type="project" value="TreeGrafter"/>
</dbReference>
<evidence type="ECO:0000313" key="10">
    <source>
        <dbReference type="EMBL" id="KPJ70029.1"/>
    </source>
</evidence>
<evidence type="ECO:0000256" key="7">
    <source>
        <dbReference type="ARBA" id="ARBA00023014"/>
    </source>
</evidence>
<dbReference type="Gene3D" id="3.40.50.280">
    <property type="entry name" value="Cobalamin-binding domain"/>
    <property type="match status" value="1"/>
</dbReference>
<dbReference type="SMART" id="SM00729">
    <property type="entry name" value="Elp3"/>
    <property type="match status" value="1"/>
</dbReference>
<protein>
    <submittedName>
        <fullName evidence="10">Uncharacterized protein</fullName>
    </submittedName>
</protein>
<evidence type="ECO:0000256" key="3">
    <source>
        <dbReference type="ARBA" id="ARBA00022679"/>
    </source>
</evidence>
<evidence type="ECO:0000259" key="9">
    <source>
        <dbReference type="PROSITE" id="PS51918"/>
    </source>
</evidence>
<dbReference type="PROSITE" id="PS51918">
    <property type="entry name" value="RADICAL_SAM"/>
    <property type="match status" value="1"/>
</dbReference>
<keyword evidence="3" id="KW-0808">Transferase</keyword>
<dbReference type="CDD" id="cd01335">
    <property type="entry name" value="Radical_SAM"/>
    <property type="match status" value="1"/>
</dbReference>
<dbReference type="PANTHER" id="PTHR43409:SF7">
    <property type="entry name" value="BLL1977 PROTEIN"/>
    <property type="match status" value="1"/>
</dbReference>
<keyword evidence="4" id="KW-0949">S-adenosyl-L-methionine</keyword>
<dbReference type="GO" id="GO:0051539">
    <property type="term" value="F:4 iron, 4 sulfur cluster binding"/>
    <property type="evidence" value="ECO:0007669"/>
    <property type="project" value="UniProtKB-KW"/>
</dbReference>
<organism evidence="10 11">
    <name type="scientific">candidate division WOR-1 bacterium DG_54_3</name>
    <dbReference type="NCBI Taxonomy" id="1703775"/>
    <lineage>
        <taxon>Bacteria</taxon>
        <taxon>Bacillati</taxon>
        <taxon>Saganbacteria</taxon>
    </lineage>
</organism>
<gene>
    <name evidence="10" type="ORF">AMJ44_00920</name>
</gene>
<dbReference type="SUPFAM" id="SSF102114">
    <property type="entry name" value="Radical SAM enzymes"/>
    <property type="match status" value="1"/>
</dbReference>
<dbReference type="SFLD" id="SFLDG01082">
    <property type="entry name" value="B12-binding_domain_containing"/>
    <property type="match status" value="1"/>
</dbReference>
<dbReference type="InterPro" id="IPR051198">
    <property type="entry name" value="BchE-like"/>
</dbReference>
<sequence>MSKPKLQIIVLFQNLGDERTYYARSPAPPLSGALVAALTPDIVEVDLLHEMVRPIDYDTDASFIALSFMDFCAPHAFEVAEKFRKRGKVVVAGGKYATTFPQHVMPHMDATVVGEAEKIWPQVVEDLVKGKLKRIYEAPFAPSLEDIPPPRYDLIEHDFAVPVVTEATRGCRYNCSFCQLTIQHVPYRVRPTEDVIRDLKSTSKLPFHRRKLAMLLDNNLGGDMGYAKELLKEIAKLKLWGLGTQFSFDCLHDEEFLDLLVEARCGMAFIGLESLNEPSLSSVHKKQNKVEEYKELFEQLKRRGILTFTGMMLALDEDTPAYYKKLPGNLDEIDPSSILLSISIPIPGTPFHKKVESEGRIIDRNLSHYEGDHLVFLPKGVTPDEVFRAFRRINKYFYSWKSIFRRWLRFIKKQSFRGNLLWQVFRSLLLSVILLKLSIFQRDHAQKKVYPITVS</sequence>
<dbReference type="GO" id="GO:0046872">
    <property type="term" value="F:metal ion binding"/>
    <property type="evidence" value="ECO:0007669"/>
    <property type="project" value="UniProtKB-KW"/>
</dbReference>
<accession>A0A0S7Y5J4</accession>